<dbReference type="SUPFAM" id="SSF56112">
    <property type="entry name" value="Protein kinase-like (PK-like)"/>
    <property type="match status" value="1"/>
</dbReference>
<dbReference type="PROSITE" id="PS50011">
    <property type="entry name" value="PROTEIN_KINASE_DOM"/>
    <property type="match status" value="1"/>
</dbReference>
<dbReference type="KEGG" id="mbr:MONBRDRAFT_27344"/>
<dbReference type="EMBL" id="CH991559">
    <property type="protein sequence ID" value="EDQ87462.1"/>
    <property type="molecule type" value="Genomic_DNA"/>
</dbReference>
<sequence length="468" mass="50865">MAATAGMTRDGEMMKNHRVLFGLPAQQGGSSPRPTSEARRASVQGARAICASADQEPLIKREDVNVDNQAHQAEWLGTMRQLEHPNIIPVLGPDVKLSNVMLDGDEDQPVVRLGDFDITRAAAEVTKMPCTATASSGTTGYVAPEVLFGRGRVGARPAQDAFSFGCVLYNTYMYPQTVSPALSPSDEVVDHCRWFVQTGDGGCSFPHLAAEMCDVTSDLHKETRALLATDPKQRPTLFSAGQGVQRPVTTQVVGPAIDVLRDAPELIPEVAELLQQLSTDGRGPGNVAAKRVERVHNPVLWERYSAKRRKMLHRLTSQGHYDSLVTTTSNALRGCPALLRDTPCQERLLLHGIAPAPLRREKIVRLGLDYRFAGSRAGHKYGLGVYLADHPGKSHNYATPRGNGARILIVARALLGRAYVHASPPSGALAPPLLPHAPNNDRFDSVIATSQNTFREVIMFDNAQIYPN</sequence>
<dbReference type="SUPFAM" id="SSF56399">
    <property type="entry name" value="ADP-ribosylation"/>
    <property type="match status" value="1"/>
</dbReference>
<name>A9V506_MONBE</name>
<protein>
    <recommendedName>
        <fullName evidence="1">Protein kinase domain-containing protein</fullName>
    </recommendedName>
</protein>
<dbReference type="GO" id="GO:0003950">
    <property type="term" value="F:NAD+ poly-ADP-ribosyltransferase activity"/>
    <property type="evidence" value="ECO:0007669"/>
    <property type="project" value="InterPro"/>
</dbReference>
<evidence type="ECO:0000313" key="2">
    <source>
        <dbReference type="EMBL" id="EDQ87462.1"/>
    </source>
</evidence>
<dbReference type="Gene3D" id="1.10.510.10">
    <property type="entry name" value="Transferase(Phosphotransferase) domain 1"/>
    <property type="match status" value="1"/>
</dbReference>
<evidence type="ECO:0000313" key="3">
    <source>
        <dbReference type="Proteomes" id="UP000001357"/>
    </source>
</evidence>
<keyword evidence="3" id="KW-1185">Reference proteome</keyword>
<dbReference type="GO" id="GO:0004672">
    <property type="term" value="F:protein kinase activity"/>
    <property type="evidence" value="ECO:0007669"/>
    <property type="project" value="InterPro"/>
</dbReference>
<dbReference type="Pfam" id="PF00644">
    <property type="entry name" value="PARP"/>
    <property type="match status" value="1"/>
</dbReference>
<reference evidence="2 3" key="1">
    <citation type="journal article" date="2008" name="Nature">
        <title>The genome of the choanoflagellate Monosiga brevicollis and the origin of metazoans.</title>
        <authorList>
            <consortium name="JGI Sequencing"/>
            <person name="King N."/>
            <person name="Westbrook M.J."/>
            <person name="Young S.L."/>
            <person name="Kuo A."/>
            <person name="Abedin M."/>
            <person name="Chapman J."/>
            <person name="Fairclough S."/>
            <person name="Hellsten U."/>
            <person name="Isogai Y."/>
            <person name="Letunic I."/>
            <person name="Marr M."/>
            <person name="Pincus D."/>
            <person name="Putnam N."/>
            <person name="Rokas A."/>
            <person name="Wright K.J."/>
            <person name="Zuzow R."/>
            <person name="Dirks W."/>
            <person name="Good M."/>
            <person name="Goodstein D."/>
            <person name="Lemons D."/>
            <person name="Li W."/>
            <person name="Lyons J.B."/>
            <person name="Morris A."/>
            <person name="Nichols S."/>
            <person name="Richter D.J."/>
            <person name="Salamov A."/>
            <person name="Bork P."/>
            <person name="Lim W.A."/>
            <person name="Manning G."/>
            <person name="Miller W.T."/>
            <person name="McGinnis W."/>
            <person name="Shapiro H."/>
            <person name="Tjian R."/>
            <person name="Grigoriev I.V."/>
            <person name="Rokhsar D."/>
        </authorList>
    </citation>
    <scope>NUCLEOTIDE SEQUENCE [LARGE SCALE GENOMIC DNA]</scope>
    <source>
        <strain evidence="3">MX1 / ATCC 50154</strain>
    </source>
</reference>
<dbReference type="PANTHER" id="PTHR24144">
    <property type="entry name" value="ANKYRIN REPEAT DOMAIN-CONTAINING PROTEIN 49"/>
    <property type="match status" value="1"/>
</dbReference>
<dbReference type="SMART" id="SM00220">
    <property type="entry name" value="S_TKc"/>
    <property type="match status" value="1"/>
</dbReference>
<proteinExistence type="predicted"/>
<feature type="domain" description="Protein kinase" evidence="1">
    <location>
        <begin position="1"/>
        <end position="249"/>
    </location>
</feature>
<dbReference type="InterPro" id="IPR012317">
    <property type="entry name" value="Poly(ADP-ribose)pol_cat_dom"/>
</dbReference>
<dbReference type="AlphaFoldDB" id="A9V506"/>
<evidence type="ECO:0000259" key="1">
    <source>
        <dbReference type="PROSITE" id="PS50011"/>
    </source>
</evidence>
<dbReference type="Gene3D" id="3.90.228.10">
    <property type="match status" value="1"/>
</dbReference>
<dbReference type="InterPro" id="IPR000719">
    <property type="entry name" value="Prot_kinase_dom"/>
</dbReference>
<accession>A9V506</accession>
<dbReference type="Pfam" id="PF00069">
    <property type="entry name" value="Pkinase"/>
    <property type="match status" value="1"/>
</dbReference>
<organism evidence="2 3">
    <name type="scientific">Monosiga brevicollis</name>
    <name type="common">Choanoflagellate</name>
    <dbReference type="NCBI Taxonomy" id="81824"/>
    <lineage>
        <taxon>Eukaryota</taxon>
        <taxon>Choanoflagellata</taxon>
        <taxon>Craspedida</taxon>
        <taxon>Salpingoecidae</taxon>
        <taxon>Monosiga</taxon>
    </lineage>
</organism>
<dbReference type="RefSeq" id="XP_001747722.1">
    <property type="nucleotide sequence ID" value="XM_001747670.1"/>
</dbReference>
<dbReference type="Proteomes" id="UP000001357">
    <property type="component" value="Unassembled WGS sequence"/>
</dbReference>
<dbReference type="GO" id="GO:0005524">
    <property type="term" value="F:ATP binding"/>
    <property type="evidence" value="ECO:0007669"/>
    <property type="project" value="InterPro"/>
</dbReference>
<dbReference type="PANTHER" id="PTHR24144:SF5">
    <property type="entry name" value="BTB DOMAIN-CONTAINING PROTEIN"/>
    <property type="match status" value="1"/>
</dbReference>
<gene>
    <name evidence="2" type="ORF">MONBRDRAFT_27344</name>
</gene>
<dbReference type="InParanoid" id="A9V506"/>
<dbReference type="InterPro" id="IPR011009">
    <property type="entry name" value="Kinase-like_dom_sf"/>
</dbReference>
<dbReference type="GeneID" id="5892948"/>